<dbReference type="Pfam" id="PF02470">
    <property type="entry name" value="MlaD"/>
    <property type="match status" value="1"/>
</dbReference>
<dbReference type="NCBIfam" id="TIGR00996">
    <property type="entry name" value="Mtu_fam_mce"/>
    <property type="match status" value="1"/>
</dbReference>
<evidence type="ECO:0000256" key="1">
    <source>
        <dbReference type="SAM" id="SignalP"/>
    </source>
</evidence>
<name>A0AAW5SVT6_9MYCO</name>
<dbReference type="InterPro" id="IPR052336">
    <property type="entry name" value="MlaD_Phospholipid_Transporter"/>
</dbReference>
<gene>
    <name evidence="3" type="ORF">H5P34_00360</name>
</gene>
<keyword evidence="1" id="KW-0732">Signal</keyword>
<evidence type="ECO:0000313" key="3">
    <source>
        <dbReference type="EMBL" id="MCV7386498.1"/>
    </source>
</evidence>
<evidence type="ECO:0000259" key="2">
    <source>
        <dbReference type="Pfam" id="PF02470"/>
    </source>
</evidence>
<feature type="domain" description="Mce/MlaD" evidence="2">
    <location>
        <begin position="37"/>
        <end position="108"/>
    </location>
</feature>
<dbReference type="PANTHER" id="PTHR33371:SF4">
    <property type="entry name" value="INTERMEMBRANE PHOSPHOLIPID TRANSPORT SYSTEM BINDING PROTEIN MLAD"/>
    <property type="match status" value="1"/>
</dbReference>
<feature type="signal peptide" evidence="1">
    <location>
        <begin position="1"/>
        <end position="29"/>
    </location>
</feature>
<dbReference type="RefSeq" id="WP_081814157.1">
    <property type="nucleotide sequence ID" value="NZ_JACKVC010000006.1"/>
</dbReference>
<feature type="chain" id="PRO_5043621996" evidence="1">
    <location>
        <begin position="30"/>
        <end position="375"/>
    </location>
</feature>
<evidence type="ECO:0000313" key="4">
    <source>
        <dbReference type="Proteomes" id="UP001141659"/>
    </source>
</evidence>
<dbReference type="InterPro" id="IPR005693">
    <property type="entry name" value="Mce"/>
</dbReference>
<accession>A0AAW5SVT6</accession>
<reference evidence="3" key="1">
    <citation type="submission" date="2020-07" db="EMBL/GenBank/DDBJ databases">
        <authorList>
            <person name="Pettersson B.M.F."/>
            <person name="Behra P.R.K."/>
            <person name="Ramesh M."/>
            <person name="Das S."/>
            <person name="Dasgupta S."/>
            <person name="Kirsebom L.A."/>
        </authorList>
    </citation>
    <scope>NUCLEOTIDE SEQUENCE</scope>
    <source>
        <strain evidence="3">DSM 44242</strain>
    </source>
</reference>
<dbReference type="EMBL" id="JACKVC010000006">
    <property type="protein sequence ID" value="MCV7386498.1"/>
    <property type="molecule type" value="Genomic_DNA"/>
</dbReference>
<protein>
    <submittedName>
        <fullName evidence="3">MCE family protein</fullName>
    </submittedName>
</protein>
<dbReference type="PROSITE" id="PS51257">
    <property type="entry name" value="PROKAR_LIPOPROTEIN"/>
    <property type="match status" value="1"/>
</dbReference>
<dbReference type="InterPro" id="IPR003399">
    <property type="entry name" value="Mce/MlaD"/>
</dbReference>
<organism evidence="3 4">
    <name type="scientific">Mycolicibacterium porcinum</name>
    <dbReference type="NCBI Taxonomy" id="39693"/>
    <lineage>
        <taxon>Bacteria</taxon>
        <taxon>Bacillati</taxon>
        <taxon>Actinomycetota</taxon>
        <taxon>Actinomycetes</taxon>
        <taxon>Mycobacteriales</taxon>
        <taxon>Mycobacteriaceae</taxon>
        <taxon>Mycolicibacterium</taxon>
    </lineage>
</organism>
<reference evidence="3" key="2">
    <citation type="journal article" date="2022" name="BMC Genomics">
        <title>Comparative genome analysis of mycobacteria focusing on tRNA and non-coding RNA.</title>
        <authorList>
            <person name="Behra P.R.K."/>
            <person name="Pettersson B.M.F."/>
            <person name="Ramesh M."/>
            <person name="Das S."/>
            <person name="Dasgupta S."/>
            <person name="Kirsebom L.A."/>
        </authorList>
    </citation>
    <scope>NUCLEOTIDE SEQUENCE</scope>
    <source>
        <strain evidence="3">DSM 44242</strain>
    </source>
</reference>
<dbReference type="AlphaFoldDB" id="A0AAW5SVT6"/>
<proteinExistence type="predicted"/>
<comment type="caution">
    <text evidence="3">The sequence shown here is derived from an EMBL/GenBank/DDBJ whole genome shotgun (WGS) entry which is preliminary data.</text>
</comment>
<sequence length="375" mass="40016">MWIRHIRHRSACTVTLALILGLSATSCGASGEKQTAEYCAILSDAVGLYLGNPVTQMGYKLGKVKSIESRDTEVEVRFTLDEDRSLPADVRAVVRSPSILADRSLELVGNYVGGPKLPEEQCIPRNRTATPMSISQVIGSATDFVNAITPEESTNLQDALAGIDEAVSGNGEGANELLTRSSALLDNPDRTIAELGTITRNMAELTTMLRDNRQSLKSVVQAMPVTGADVTKAAAGAAKLAHPLPEVLQLVSDLELELGPEIQLALDTTSDTLRVLSPHYKGLANILNPLPRFISGLNNEPADAIAGGLAKRINNHVFALLPYRPPLFRIPTPNGLFACGVVNDAMPGSCADVGGRPYMVDVALLQYVLAEAARR</sequence>
<dbReference type="PANTHER" id="PTHR33371">
    <property type="entry name" value="INTERMEMBRANE PHOSPHOLIPID TRANSPORT SYSTEM BINDING PROTEIN MLAD-RELATED"/>
    <property type="match status" value="1"/>
</dbReference>
<dbReference type="Proteomes" id="UP001141659">
    <property type="component" value="Unassembled WGS sequence"/>
</dbReference>